<dbReference type="GO" id="GO:0008237">
    <property type="term" value="F:metallopeptidase activity"/>
    <property type="evidence" value="ECO:0007669"/>
    <property type="project" value="UniProtKB-KW"/>
</dbReference>
<dbReference type="GO" id="GO:0004177">
    <property type="term" value="F:aminopeptidase activity"/>
    <property type="evidence" value="ECO:0007669"/>
    <property type="project" value="UniProtKB-KW"/>
</dbReference>
<organism evidence="2 3">
    <name type="scientific">Anoxybacter fermentans</name>
    <dbReference type="NCBI Taxonomy" id="1323375"/>
    <lineage>
        <taxon>Bacteria</taxon>
        <taxon>Bacillati</taxon>
        <taxon>Bacillota</taxon>
        <taxon>Clostridia</taxon>
        <taxon>Halanaerobiales</taxon>
        <taxon>Anoxybacter</taxon>
    </lineage>
</organism>
<accession>A0A3Q9HPP8</accession>
<dbReference type="PANTHER" id="PTHR34448:SF1">
    <property type="entry name" value="BLL6088 PROTEIN"/>
    <property type="match status" value="1"/>
</dbReference>
<keyword evidence="2" id="KW-0031">Aminopeptidase</keyword>
<dbReference type="Gene3D" id="3.40.1830.10">
    <property type="entry name" value="Thermophilic metalloprotease (M29)"/>
    <property type="match status" value="1"/>
</dbReference>
<sequence length="316" mass="33950">MSELQKAAQIAVKDCLGIKTGEQVVIIADEPSRKIAKVLWEEAKNLGAEAIYVEIIQRSNHGEEPPKAVAELMKAADVFIAPTSKSLSHTRARREANQAGTRGATLPGITEEIMKRTLTADYQKIKKRSIEYAEKLTRGKEVRIVTEAGTDITMSIDGREAHPDTGIYTEAGVFGNLPAGEAYIAPVEGTAEGVIVVDGAMAGIGVLDEPIKMKVEKGYVTEITGGKGAKKLEELLAKYGKDARNIAELGIGTNDQAIITGNVLEDEKVMGTVHIAIGDNKSFGGKIEVDSHLDGIINKPDLYIDGEKIMEKGKLL</sequence>
<proteinExistence type="predicted"/>
<keyword evidence="3" id="KW-1185">Reference proteome</keyword>
<evidence type="ECO:0000256" key="1">
    <source>
        <dbReference type="ARBA" id="ARBA00022723"/>
    </source>
</evidence>
<protein>
    <submittedName>
        <fullName evidence="2">Leucyl aminopeptidase</fullName>
    </submittedName>
</protein>
<dbReference type="SUPFAM" id="SSF144052">
    <property type="entry name" value="Thermophilic metalloprotease-like"/>
    <property type="match status" value="1"/>
</dbReference>
<dbReference type="GO" id="GO:0046872">
    <property type="term" value="F:metal ion binding"/>
    <property type="evidence" value="ECO:0007669"/>
    <property type="project" value="UniProtKB-KW"/>
</dbReference>
<dbReference type="GO" id="GO:0006508">
    <property type="term" value="P:proteolysis"/>
    <property type="evidence" value="ECO:0007669"/>
    <property type="project" value="UniProtKB-KW"/>
</dbReference>
<reference evidence="2 3" key="1">
    <citation type="submission" date="2016-07" db="EMBL/GenBank/DDBJ databases">
        <title>Genome and transcriptome analysis of iron-reducing fermentative bacteria Anoxybacter fermentans.</title>
        <authorList>
            <person name="Zeng X."/>
            <person name="Shao Z."/>
        </authorList>
    </citation>
    <scope>NUCLEOTIDE SEQUENCE [LARGE SCALE GENOMIC DNA]</scope>
    <source>
        <strain evidence="2 3">DY22613</strain>
    </source>
</reference>
<dbReference type="AlphaFoldDB" id="A0A3Q9HPP8"/>
<keyword evidence="2" id="KW-0645">Protease</keyword>
<dbReference type="InterPro" id="IPR058739">
    <property type="entry name" value="NicX"/>
</dbReference>
<evidence type="ECO:0000313" key="2">
    <source>
        <dbReference type="EMBL" id="AZR72641.1"/>
    </source>
</evidence>
<gene>
    <name evidence="2" type="ORF">BBF96_04100</name>
</gene>
<dbReference type="InterPro" id="IPR035097">
    <property type="entry name" value="M29_N-terminal"/>
</dbReference>
<dbReference type="KEGG" id="aft:BBF96_04100"/>
<evidence type="ECO:0000313" key="3">
    <source>
        <dbReference type="Proteomes" id="UP000267250"/>
    </source>
</evidence>
<dbReference type="Proteomes" id="UP000267250">
    <property type="component" value="Chromosome"/>
</dbReference>
<dbReference type="InterPro" id="IPR052170">
    <property type="entry name" value="M29_Exopeptidase"/>
</dbReference>
<dbReference type="Pfam" id="PF26233">
    <property type="entry name" value="NicX"/>
    <property type="match status" value="1"/>
</dbReference>
<keyword evidence="1" id="KW-0479">Metal-binding</keyword>
<dbReference type="EMBL" id="CP016379">
    <property type="protein sequence ID" value="AZR72641.1"/>
    <property type="molecule type" value="Genomic_DNA"/>
</dbReference>
<name>A0A3Q9HPP8_9FIRM</name>
<dbReference type="PANTHER" id="PTHR34448">
    <property type="entry name" value="AMINOPEPTIDASE"/>
    <property type="match status" value="1"/>
</dbReference>
<keyword evidence="2" id="KW-0378">Hydrolase</keyword>